<evidence type="ECO:0000313" key="1">
    <source>
        <dbReference type="EMBL" id="KAK7269127.1"/>
    </source>
</evidence>
<keyword evidence="2" id="KW-1185">Reference proteome</keyword>
<dbReference type="EMBL" id="JAYWIO010000004">
    <property type="protein sequence ID" value="KAK7269127.1"/>
    <property type="molecule type" value="Genomic_DNA"/>
</dbReference>
<reference evidence="1 2" key="1">
    <citation type="submission" date="2024-01" db="EMBL/GenBank/DDBJ databases">
        <title>The genomes of 5 underutilized Papilionoideae crops provide insights into root nodulation and disease resistanc.</title>
        <authorList>
            <person name="Yuan L."/>
        </authorList>
    </citation>
    <scope>NUCLEOTIDE SEQUENCE [LARGE SCALE GENOMIC DNA]</scope>
    <source>
        <strain evidence="1">ZHUSHIDOU_FW_LH</strain>
        <tissue evidence="1">Leaf</tissue>
    </source>
</reference>
<comment type="caution">
    <text evidence="1">The sequence shown here is derived from an EMBL/GenBank/DDBJ whole genome shotgun (WGS) entry which is preliminary data.</text>
</comment>
<dbReference type="AlphaFoldDB" id="A0AAN9F3M1"/>
<accession>A0AAN9F3M1</accession>
<organism evidence="1 2">
    <name type="scientific">Crotalaria pallida</name>
    <name type="common">Smooth rattlebox</name>
    <name type="synonym">Crotalaria striata</name>
    <dbReference type="NCBI Taxonomy" id="3830"/>
    <lineage>
        <taxon>Eukaryota</taxon>
        <taxon>Viridiplantae</taxon>
        <taxon>Streptophyta</taxon>
        <taxon>Embryophyta</taxon>
        <taxon>Tracheophyta</taxon>
        <taxon>Spermatophyta</taxon>
        <taxon>Magnoliopsida</taxon>
        <taxon>eudicotyledons</taxon>
        <taxon>Gunneridae</taxon>
        <taxon>Pentapetalae</taxon>
        <taxon>rosids</taxon>
        <taxon>fabids</taxon>
        <taxon>Fabales</taxon>
        <taxon>Fabaceae</taxon>
        <taxon>Papilionoideae</taxon>
        <taxon>50 kb inversion clade</taxon>
        <taxon>genistoids sensu lato</taxon>
        <taxon>core genistoids</taxon>
        <taxon>Crotalarieae</taxon>
        <taxon>Crotalaria</taxon>
    </lineage>
</organism>
<protein>
    <submittedName>
        <fullName evidence="1">Uncharacterized protein</fullName>
    </submittedName>
</protein>
<proteinExistence type="predicted"/>
<sequence length="198" mass="22530">MDVETFRFTPITHRGTDKSTAIFVKHYSLNRDLYHVTLIDLSNSNDDQNDDVTIFTSKLHNASFGKHKRLLEKGESYHSNKTTTPFVYEICIETKTRSDKFLSVIATTLIAQMSFAIAEWCVLGLESEDCDIIVLVIVEVGEVDEGDVVEVTFERVVFDGDGDGFVCASVSWSDWCAAAGFDVHHFSRRRKRKVFRVY</sequence>
<evidence type="ECO:0000313" key="2">
    <source>
        <dbReference type="Proteomes" id="UP001372338"/>
    </source>
</evidence>
<gene>
    <name evidence="1" type="ORF">RIF29_21843</name>
</gene>
<dbReference type="Proteomes" id="UP001372338">
    <property type="component" value="Unassembled WGS sequence"/>
</dbReference>
<name>A0AAN9F3M1_CROPI</name>